<dbReference type="Proteomes" id="UP000664169">
    <property type="component" value="Unassembled WGS sequence"/>
</dbReference>
<evidence type="ECO:0000259" key="4">
    <source>
        <dbReference type="PROSITE" id="PS51704"/>
    </source>
</evidence>
<evidence type="ECO:0000256" key="2">
    <source>
        <dbReference type="ARBA" id="ARBA00022980"/>
    </source>
</evidence>
<dbReference type="Pfam" id="PF03009">
    <property type="entry name" value="GDPD"/>
    <property type="match status" value="1"/>
</dbReference>
<sequence>MQQSLSLRDRFHSYVPRFVTNPELADKLSQDADQYPANPSPQASWTKAIKSVSGEQSPQIIAHRGYKSKYPENTMLAFQRAVSSGAHALETDIHLSSDNIAVLSHDASLKRCYGKDKLVANCDWDYLSTIHTLAAPHEPMPRLVDLLGFLTRPECRDIWVLLDIKMDDDPTVMIKSISEAIAAAPKSPSAPWSKRVVLGIWAIKYLAPCATYLPDYALSNIGFSTIYARRFLTPKTPNVTFNMFYSTLMMPISGPRFIEDAHRSGRAVYAWTVNDQDMMKWFIKHGVDGIITDDVGKLVDTRAAWEAGHRKIKISLRNHLFTIWRKPVAKGQKGKQGKITKKFVINASQPANDKIFDVSAFEKFLHDKIKVDGRVGNLGDNIVISQPSSGEGKIEVVAHQDFSGRYLKYLTKKYLKKQQLRDWLRVVSTSKGVYELRFFNVTNDDAEEDDE</sequence>
<dbReference type="InterPro" id="IPR030395">
    <property type="entry name" value="GP_PDE_dom"/>
</dbReference>
<organism evidence="5 6">
    <name type="scientific">Gomphillus americanus</name>
    <dbReference type="NCBI Taxonomy" id="1940652"/>
    <lineage>
        <taxon>Eukaryota</taxon>
        <taxon>Fungi</taxon>
        <taxon>Dikarya</taxon>
        <taxon>Ascomycota</taxon>
        <taxon>Pezizomycotina</taxon>
        <taxon>Lecanoromycetes</taxon>
        <taxon>OSLEUM clade</taxon>
        <taxon>Ostropomycetidae</taxon>
        <taxon>Ostropales</taxon>
        <taxon>Graphidaceae</taxon>
        <taxon>Gomphilloideae</taxon>
        <taxon>Gomphillus</taxon>
    </lineage>
</organism>
<dbReference type="EMBL" id="CAJPDQ010000005">
    <property type="protein sequence ID" value="CAF9909976.1"/>
    <property type="molecule type" value="Genomic_DNA"/>
</dbReference>
<dbReference type="InterPro" id="IPR038526">
    <property type="entry name" value="Ribosomal_eL22_sf"/>
</dbReference>
<dbReference type="CDD" id="cd08570">
    <property type="entry name" value="GDPD_YPL206cp_fungi"/>
    <property type="match status" value="1"/>
</dbReference>
<dbReference type="GO" id="GO:0005737">
    <property type="term" value="C:cytoplasm"/>
    <property type="evidence" value="ECO:0007669"/>
    <property type="project" value="UniProtKB-ARBA"/>
</dbReference>
<comment type="similarity">
    <text evidence="1">Belongs to the eukaryotic ribosomal protein eL22 family.</text>
</comment>
<proteinExistence type="inferred from homology"/>
<keyword evidence="2" id="KW-0689">Ribosomal protein</keyword>
<evidence type="ECO:0000313" key="5">
    <source>
        <dbReference type="EMBL" id="CAF9909976.1"/>
    </source>
</evidence>
<keyword evidence="3" id="KW-0687">Ribonucleoprotein</keyword>
<dbReference type="GO" id="GO:0003735">
    <property type="term" value="F:structural constituent of ribosome"/>
    <property type="evidence" value="ECO:0007669"/>
    <property type="project" value="InterPro"/>
</dbReference>
<dbReference type="SUPFAM" id="SSF51695">
    <property type="entry name" value="PLC-like phosphodiesterases"/>
    <property type="match status" value="1"/>
</dbReference>
<dbReference type="InterPro" id="IPR017946">
    <property type="entry name" value="PLC-like_Pdiesterase_TIM-brl"/>
</dbReference>
<protein>
    <recommendedName>
        <fullName evidence="4">GP-PDE domain-containing protein</fullName>
    </recommendedName>
</protein>
<dbReference type="Gene3D" id="3.20.20.190">
    <property type="entry name" value="Phosphatidylinositol (PI) phosphodiesterase"/>
    <property type="match status" value="1"/>
</dbReference>
<accession>A0A8H3ENN6</accession>
<feature type="domain" description="GP-PDE" evidence="4">
    <location>
        <begin position="58"/>
        <end position="302"/>
    </location>
</feature>
<reference evidence="5" key="1">
    <citation type="submission" date="2021-03" db="EMBL/GenBank/DDBJ databases">
        <authorList>
            <person name="Tagirdzhanova G."/>
        </authorList>
    </citation>
    <scope>NUCLEOTIDE SEQUENCE</scope>
</reference>
<dbReference type="PROSITE" id="PS51704">
    <property type="entry name" value="GP_PDE"/>
    <property type="match status" value="1"/>
</dbReference>
<evidence type="ECO:0000313" key="6">
    <source>
        <dbReference type="Proteomes" id="UP000664169"/>
    </source>
</evidence>
<dbReference type="GO" id="GO:0008081">
    <property type="term" value="F:phosphoric diester hydrolase activity"/>
    <property type="evidence" value="ECO:0007669"/>
    <property type="project" value="InterPro"/>
</dbReference>
<dbReference type="GO" id="GO:0005840">
    <property type="term" value="C:ribosome"/>
    <property type="evidence" value="ECO:0007669"/>
    <property type="project" value="UniProtKB-KW"/>
</dbReference>
<evidence type="ECO:0000256" key="1">
    <source>
        <dbReference type="ARBA" id="ARBA00007817"/>
    </source>
</evidence>
<dbReference type="InterPro" id="IPR002671">
    <property type="entry name" value="Ribosomal_eL22"/>
</dbReference>
<dbReference type="GO" id="GO:1990904">
    <property type="term" value="C:ribonucleoprotein complex"/>
    <property type="evidence" value="ECO:0007669"/>
    <property type="project" value="UniProtKB-KW"/>
</dbReference>
<gene>
    <name evidence="5" type="ORF">GOMPHAMPRED_006918</name>
</gene>
<dbReference type="AlphaFoldDB" id="A0A8H3ENN6"/>
<dbReference type="OrthoDB" id="1058301at2759"/>
<dbReference type="PANTHER" id="PTHR43805:SF1">
    <property type="entry name" value="GP-PDE DOMAIN-CONTAINING PROTEIN"/>
    <property type="match status" value="1"/>
</dbReference>
<dbReference type="Gene3D" id="3.30.1360.210">
    <property type="match status" value="1"/>
</dbReference>
<name>A0A8H3ENN6_9LECA</name>
<dbReference type="FunFam" id="3.30.1360.210:FF:000001">
    <property type="entry name" value="60S ribosomal protein L22 1"/>
    <property type="match status" value="1"/>
</dbReference>
<dbReference type="GO" id="GO:0006412">
    <property type="term" value="P:translation"/>
    <property type="evidence" value="ECO:0007669"/>
    <property type="project" value="InterPro"/>
</dbReference>
<comment type="caution">
    <text evidence="5">The sequence shown here is derived from an EMBL/GenBank/DDBJ whole genome shotgun (WGS) entry which is preliminary data.</text>
</comment>
<dbReference type="Pfam" id="PF01776">
    <property type="entry name" value="Ribosomal_L22e"/>
    <property type="match status" value="1"/>
</dbReference>
<dbReference type="PANTHER" id="PTHR43805">
    <property type="entry name" value="GLYCEROPHOSPHORYL DIESTER PHOSPHODIESTERASE"/>
    <property type="match status" value="1"/>
</dbReference>
<evidence type="ECO:0000256" key="3">
    <source>
        <dbReference type="ARBA" id="ARBA00023274"/>
    </source>
</evidence>
<keyword evidence="6" id="KW-1185">Reference proteome</keyword>
<dbReference type="GO" id="GO:0006629">
    <property type="term" value="P:lipid metabolic process"/>
    <property type="evidence" value="ECO:0007669"/>
    <property type="project" value="InterPro"/>
</dbReference>